<dbReference type="EMBL" id="CP034204">
    <property type="protein sequence ID" value="QBZ53754.1"/>
    <property type="molecule type" value="Genomic_DNA"/>
</dbReference>
<reference evidence="1 2" key="1">
    <citation type="journal article" date="2019" name="Mol. Biol. Evol.">
        <title>Blast fungal genomes show frequent chromosomal changes, gene gains and losses, and effector gene turnover.</title>
        <authorList>
            <person name="Gomez Luciano L.B."/>
            <person name="Jason Tsai I."/>
            <person name="Chuma I."/>
            <person name="Tosa Y."/>
            <person name="Chen Y.H."/>
            <person name="Li J.Y."/>
            <person name="Li M.Y."/>
            <person name="Jade Lu M.Y."/>
            <person name="Nakayashiki H."/>
            <person name="Li W.H."/>
        </authorList>
    </citation>
    <scope>NUCLEOTIDE SEQUENCE [LARGE SCALE GENOMIC DNA]</scope>
    <source>
        <strain evidence="1">MZ5-1-6</strain>
    </source>
</reference>
<gene>
    <name evidence="1" type="ORF">PoMZ_09444</name>
</gene>
<sequence length="141" mass="16913">MPRDQHPRERLYIMRAAQVVGREATKQEVLEYLERVVSERDHLRVLLKDEQDAHKKTQAEAKQSIMDEKHRAQKLEARLGEIRMMKHYVEDQLDACREKCGELFSECRRLTFSMVVLRNELNLKEKKIKKHEEKKTKKRGE</sequence>
<evidence type="ECO:0000313" key="1">
    <source>
        <dbReference type="EMBL" id="QBZ53754.1"/>
    </source>
</evidence>
<name>A0A4P7N1P2_PYROR</name>
<dbReference type="Proteomes" id="UP000294847">
    <property type="component" value="Chromosome 1"/>
</dbReference>
<evidence type="ECO:0000313" key="2">
    <source>
        <dbReference type="Proteomes" id="UP000294847"/>
    </source>
</evidence>
<dbReference type="VEuPathDB" id="FungiDB:M_BR32_EuGene_00084581"/>
<proteinExistence type="predicted"/>
<organism evidence="1 2">
    <name type="scientific">Pyricularia oryzae</name>
    <name type="common">Rice blast fungus</name>
    <name type="synonym">Magnaporthe oryzae</name>
    <dbReference type="NCBI Taxonomy" id="318829"/>
    <lineage>
        <taxon>Eukaryota</taxon>
        <taxon>Fungi</taxon>
        <taxon>Dikarya</taxon>
        <taxon>Ascomycota</taxon>
        <taxon>Pezizomycotina</taxon>
        <taxon>Sordariomycetes</taxon>
        <taxon>Sordariomycetidae</taxon>
        <taxon>Magnaporthales</taxon>
        <taxon>Pyriculariaceae</taxon>
        <taxon>Pyricularia</taxon>
    </lineage>
</organism>
<protein>
    <submittedName>
        <fullName evidence="1">Uncharacterized protein</fullName>
    </submittedName>
</protein>
<accession>A0A4P7N1P2</accession>
<dbReference type="AlphaFoldDB" id="A0A4P7N1P2"/>